<evidence type="ECO:0000313" key="1">
    <source>
        <dbReference type="EMBL" id="SLM15147.1"/>
    </source>
</evidence>
<dbReference type="EMBL" id="FWDM01000033">
    <property type="protein sequence ID" value="SLM15147.1"/>
    <property type="molecule type" value="Genomic_DNA"/>
</dbReference>
<proteinExistence type="predicted"/>
<protein>
    <submittedName>
        <fullName evidence="1">Uncharacterized protein</fullName>
    </submittedName>
</protein>
<organism evidence="1">
    <name type="scientific">uncultured spirochete</name>
    <dbReference type="NCBI Taxonomy" id="156406"/>
    <lineage>
        <taxon>Bacteria</taxon>
        <taxon>Pseudomonadati</taxon>
        <taxon>Spirochaetota</taxon>
        <taxon>Spirochaetia</taxon>
        <taxon>Spirochaetales</taxon>
        <taxon>environmental samples</taxon>
    </lineage>
</organism>
<dbReference type="AlphaFoldDB" id="A0A3P3XL21"/>
<accession>A0A3P3XL21</accession>
<reference evidence="1" key="1">
    <citation type="submission" date="2017-02" db="EMBL/GenBank/DDBJ databases">
        <authorList>
            <person name="Regsiter A."/>
            <person name="William W."/>
        </authorList>
    </citation>
    <scope>NUCLEOTIDE SEQUENCE</scope>
    <source>
        <strain evidence="1">Bib</strain>
    </source>
</reference>
<gene>
    <name evidence="1" type="ORF">SPIROBIBN47_390029</name>
</gene>
<sequence length="53" mass="6199">MQLVQHFVQALTGGIRAFLSRCTLSETMRRTWEKRWKTPGKTKAEYIPKYALA</sequence>
<name>A0A3P3XL21_9SPIR</name>